<organism evidence="1 2">
    <name type="scientific">Lutimaribacter pacificus</name>
    <dbReference type="NCBI Taxonomy" id="391948"/>
    <lineage>
        <taxon>Bacteria</taxon>
        <taxon>Pseudomonadati</taxon>
        <taxon>Pseudomonadota</taxon>
        <taxon>Alphaproteobacteria</taxon>
        <taxon>Rhodobacterales</taxon>
        <taxon>Roseobacteraceae</taxon>
        <taxon>Lutimaribacter</taxon>
    </lineage>
</organism>
<dbReference type="Proteomes" id="UP000324252">
    <property type="component" value="Unassembled WGS sequence"/>
</dbReference>
<reference evidence="1 2" key="1">
    <citation type="submission" date="2016-11" db="EMBL/GenBank/DDBJ databases">
        <authorList>
            <person name="Varghese N."/>
            <person name="Submissions S."/>
        </authorList>
    </citation>
    <scope>NUCLEOTIDE SEQUENCE [LARGE SCALE GENOMIC DNA]</scope>
    <source>
        <strain evidence="1 2">DSM 29620</strain>
    </source>
</reference>
<dbReference type="AlphaFoldDB" id="A0A1H0MB05"/>
<gene>
    <name evidence="1" type="ORF">SAMN05444142_11612</name>
</gene>
<dbReference type="RefSeq" id="WP_149789425.1">
    <property type="nucleotide sequence ID" value="NZ_FNIO01000009.1"/>
</dbReference>
<protein>
    <recommendedName>
        <fullName evidence="3">CdiI immunity protein domain-containing protein</fullName>
    </recommendedName>
</protein>
<dbReference type="EMBL" id="FQZZ01000016">
    <property type="protein sequence ID" value="SHK99425.1"/>
    <property type="molecule type" value="Genomic_DNA"/>
</dbReference>
<accession>A0A1H0MB05</accession>
<dbReference type="OrthoDB" id="7857870at2"/>
<sequence length="101" mass="11976">MKPPQAFHDFTLQFHQDLELAHPGWASEEPLARHEIYEGFRQGYGDRAINELVVYFRCVLNDKDADIESLWFKESKADWVISEEGLRRLFKDFETWASSLR</sequence>
<evidence type="ECO:0000313" key="1">
    <source>
        <dbReference type="EMBL" id="SHK99425.1"/>
    </source>
</evidence>
<evidence type="ECO:0000313" key="2">
    <source>
        <dbReference type="Proteomes" id="UP000324252"/>
    </source>
</evidence>
<evidence type="ECO:0008006" key="3">
    <source>
        <dbReference type="Google" id="ProtNLM"/>
    </source>
</evidence>
<keyword evidence="2" id="KW-1185">Reference proteome</keyword>
<proteinExistence type="predicted"/>
<name>A0A1H0MB05_9RHOB</name>